<evidence type="ECO:0000256" key="1">
    <source>
        <dbReference type="SAM" id="MobiDB-lite"/>
    </source>
</evidence>
<feature type="compositionally biased region" description="Basic and acidic residues" evidence="1">
    <location>
        <begin position="166"/>
        <end position="180"/>
    </location>
</feature>
<dbReference type="Pfam" id="PF16561">
    <property type="entry name" value="AMPK1_CBM"/>
    <property type="match status" value="1"/>
</dbReference>
<gene>
    <name evidence="3" type="ORF">JX265_007558</name>
</gene>
<comment type="caution">
    <text evidence="3">The sequence shown here is derived from an EMBL/GenBank/DDBJ whole genome shotgun (WGS) entry which is preliminary data.</text>
</comment>
<evidence type="ECO:0000313" key="4">
    <source>
        <dbReference type="Proteomes" id="UP000829685"/>
    </source>
</evidence>
<evidence type="ECO:0000259" key="2">
    <source>
        <dbReference type="Pfam" id="PF16561"/>
    </source>
</evidence>
<dbReference type="InterPro" id="IPR013783">
    <property type="entry name" value="Ig-like_fold"/>
</dbReference>
<protein>
    <recommendedName>
        <fullName evidence="2">AMP-activated protein kinase glycogen-binding domain-containing protein</fullName>
    </recommendedName>
</protein>
<organism evidence="3 4">
    <name type="scientific">Neoarthrinium moseri</name>
    <dbReference type="NCBI Taxonomy" id="1658444"/>
    <lineage>
        <taxon>Eukaryota</taxon>
        <taxon>Fungi</taxon>
        <taxon>Dikarya</taxon>
        <taxon>Ascomycota</taxon>
        <taxon>Pezizomycotina</taxon>
        <taxon>Sordariomycetes</taxon>
        <taxon>Xylariomycetidae</taxon>
        <taxon>Amphisphaeriales</taxon>
        <taxon>Apiosporaceae</taxon>
        <taxon>Neoarthrinium</taxon>
    </lineage>
</organism>
<feature type="domain" description="AMP-activated protein kinase glycogen-binding" evidence="2">
    <location>
        <begin position="6"/>
        <end position="95"/>
    </location>
</feature>
<name>A0A9Q0APL2_9PEZI</name>
<dbReference type="AlphaFoldDB" id="A0A9Q0APL2"/>
<dbReference type="EMBL" id="JAFIMR010000019">
    <property type="protein sequence ID" value="KAI1866982.1"/>
    <property type="molecule type" value="Genomic_DNA"/>
</dbReference>
<dbReference type="Proteomes" id="UP000829685">
    <property type="component" value="Unassembled WGS sequence"/>
</dbReference>
<dbReference type="SUPFAM" id="SSF81296">
    <property type="entry name" value="E set domains"/>
    <property type="match status" value="1"/>
</dbReference>
<dbReference type="CDD" id="cd02859">
    <property type="entry name" value="E_set_AMPKbeta_like_N"/>
    <property type="match status" value="1"/>
</dbReference>
<accession>A0A9Q0APL2</accession>
<sequence>MPQRQITITYQRPGTHPPIFVAGTFTDPAWKPQEMTHIVDEHGENKFESTVSVQEGAEVLYKFRIGHGDWWACDEGVDTVSDGQGNVNNVMRIESAGSDDQDFDDVYDDDVEEPGCPLFAYESVGSQEAYPLSSQGKPFKGGRSLAPDDLSPFSAQRNPSMGSGNRDVDHNDPRVEVFPNRDRRSIVEALLQLQNIMPEDESSLDIPPPSPVVSSGSYVLTSGGPQAESKRLSVPRTSLGSMNSERSQASLESIQEAAEDDSARQHQNGSAIYEDSASKGGIPTVKLETPPGEGPDVSLSSGSSKDDEPDSQLRRRNIKDPHERPVSAASMNSLHEVSRGGNWLQSFLRVIFVDWIGGFFSNLFFGNKPKA</sequence>
<feature type="compositionally biased region" description="Polar residues" evidence="1">
    <location>
        <begin position="235"/>
        <end position="253"/>
    </location>
</feature>
<dbReference type="Gene3D" id="2.60.40.10">
    <property type="entry name" value="Immunoglobulins"/>
    <property type="match status" value="1"/>
</dbReference>
<feature type="region of interest" description="Disordered" evidence="1">
    <location>
        <begin position="199"/>
        <end position="331"/>
    </location>
</feature>
<dbReference type="InterPro" id="IPR032640">
    <property type="entry name" value="AMPK1_CBM"/>
</dbReference>
<dbReference type="InterPro" id="IPR014756">
    <property type="entry name" value="Ig_E-set"/>
</dbReference>
<reference evidence="3" key="1">
    <citation type="submission" date="2021-03" db="EMBL/GenBank/DDBJ databases">
        <title>Revisited historic fungal species revealed as producer of novel bioactive compounds through whole genome sequencing and comparative genomics.</title>
        <authorList>
            <person name="Vignolle G.A."/>
            <person name="Hochenegger N."/>
            <person name="Mach R.L."/>
            <person name="Mach-Aigner A.R."/>
            <person name="Javad Rahimi M."/>
            <person name="Salim K.A."/>
            <person name="Chan C.M."/>
            <person name="Lim L.B.L."/>
            <person name="Cai F."/>
            <person name="Druzhinina I.S."/>
            <person name="U'Ren J.M."/>
            <person name="Derntl C."/>
        </authorList>
    </citation>
    <scope>NUCLEOTIDE SEQUENCE</scope>
    <source>
        <strain evidence="3">TUCIM 5799</strain>
    </source>
</reference>
<keyword evidence="4" id="KW-1185">Reference proteome</keyword>
<proteinExistence type="predicted"/>
<feature type="compositionally biased region" description="Polar residues" evidence="1">
    <location>
        <begin position="153"/>
        <end position="163"/>
    </location>
</feature>
<evidence type="ECO:0000313" key="3">
    <source>
        <dbReference type="EMBL" id="KAI1866982.1"/>
    </source>
</evidence>
<feature type="region of interest" description="Disordered" evidence="1">
    <location>
        <begin position="130"/>
        <end position="180"/>
    </location>
</feature>